<sequence length="98" mass="10537">MQVTLSREQLLSLQIGRPILARSLSGTHWISWDGRDLELAQGQSAVLHAGQALVSGEGIVAFAPNQARRRRGGIGLLRRLLEAGLPGLQPSALHIDIV</sequence>
<evidence type="ECO:0008006" key="3">
    <source>
        <dbReference type="Google" id="ProtNLM"/>
    </source>
</evidence>
<dbReference type="Proteomes" id="UP000189310">
    <property type="component" value="Unassembled WGS sequence"/>
</dbReference>
<keyword evidence="2" id="KW-1185">Reference proteome</keyword>
<accession>A0ABX3IS85</accession>
<protein>
    <recommendedName>
        <fullName evidence="3">DUF2917 domain-containing protein</fullName>
    </recommendedName>
</protein>
<evidence type="ECO:0000313" key="2">
    <source>
        <dbReference type="Proteomes" id="UP000189310"/>
    </source>
</evidence>
<dbReference type="EMBL" id="MTLN01000006">
    <property type="protein sequence ID" value="ONN71168.1"/>
    <property type="molecule type" value="Genomic_DNA"/>
</dbReference>
<gene>
    <name evidence="1" type="ORF">BVL52_11775</name>
</gene>
<proteinExistence type="predicted"/>
<reference evidence="1 2" key="1">
    <citation type="submission" date="2017-01" db="EMBL/GenBank/DDBJ databases">
        <title>Pseudomonas psychrotolerans genome sequencing and assembly.</title>
        <authorList>
            <person name="Vyas B."/>
            <person name="Mayilraj S."/>
        </authorList>
    </citation>
    <scope>NUCLEOTIDE SEQUENCE [LARGE SCALE GENOMIC DNA]</scope>
    <source>
        <strain evidence="1 2">SDS18</strain>
    </source>
</reference>
<comment type="caution">
    <text evidence="1">The sequence shown here is derived from an EMBL/GenBank/DDBJ whole genome shotgun (WGS) entry which is preliminary data.</text>
</comment>
<evidence type="ECO:0000313" key="1">
    <source>
        <dbReference type="EMBL" id="ONN71168.1"/>
    </source>
</evidence>
<name>A0ABX3IS85_9PSED</name>
<organism evidence="1 2">
    <name type="scientific">Pseudomonas oryzihabitans</name>
    <dbReference type="NCBI Taxonomy" id="47885"/>
    <lineage>
        <taxon>Bacteria</taxon>
        <taxon>Pseudomonadati</taxon>
        <taxon>Pseudomonadota</taxon>
        <taxon>Gammaproteobacteria</taxon>
        <taxon>Pseudomonadales</taxon>
        <taxon>Pseudomonadaceae</taxon>
        <taxon>Pseudomonas</taxon>
    </lineage>
</organism>